<name>A0ACA9Y554_9ASCO</name>
<gene>
    <name evidence="1" type="ORF">CLIB1444_02S19042</name>
</gene>
<organism evidence="1 2">
    <name type="scientific">[Candida] jaroonii</name>
    <dbReference type="NCBI Taxonomy" id="467808"/>
    <lineage>
        <taxon>Eukaryota</taxon>
        <taxon>Fungi</taxon>
        <taxon>Dikarya</taxon>
        <taxon>Ascomycota</taxon>
        <taxon>Saccharomycotina</taxon>
        <taxon>Pichiomycetes</taxon>
        <taxon>Debaryomycetaceae</taxon>
        <taxon>Yamadazyma</taxon>
    </lineage>
</organism>
<dbReference type="Proteomes" id="UP001152531">
    <property type="component" value="Unassembled WGS sequence"/>
</dbReference>
<evidence type="ECO:0000313" key="2">
    <source>
        <dbReference type="Proteomes" id="UP001152531"/>
    </source>
</evidence>
<sequence>MGTQLRLRSAKVLIINLGSVGMEIVKNLVLGGINSIDIVDDSVIKEEDYAAQFFLPNDDKFIGELKLPNIIEPIKELNNRVNINIHTDNFNQLLADKDFFKKFDLIIGTELVKQEIIELNELTRTFNIPLYVTGLHGIFGYIITDLIQHVSTVERNTINQAKTIGEELSLNKVVENYQVDKPNNKEILTIKDTYSPISSIFTSDNLPKQLSKRQLRKLSSSLPIILSLLESDRSELTTEEINLKAIQMCSNLGISPDILSKEYLQEFTNQQFTEFVPTSAILGGCLAQDVIQFLSKRESPINNTLILDGLRSEMPIYSL</sequence>
<evidence type="ECO:0000313" key="1">
    <source>
        <dbReference type="EMBL" id="CAH6719896.1"/>
    </source>
</evidence>
<dbReference type="EMBL" id="CALSDN010000002">
    <property type="protein sequence ID" value="CAH6719896.1"/>
    <property type="molecule type" value="Genomic_DNA"/>
</dbReference>
<protein>
    <submittedName>
        <fullName evidence="1">DNA damage tolerance protein RHC31</fullName>
    </submittedName>
</protein>
<accession>A0ACA9Y554</accession>
<reference evidence="1" key="1">
    <citation type="submission" date="2022-06" db="EMBL/GenBank/DDBJ databases">
        <authorList>
            <person name="Legras J.-L."/>
            <person name="Devillers H."/>
            <person name="Grondin C."/>
        </authorList>
    </citation>
    <scope>NUCLEOTIDE SEQUENCE</scope>
    <source>
        <strain evidence="1">CLIB 1444</strain>
    </source>
</reference>
<proteinExistence type="predicted"/>
<comment type="caution">
    <text evidence="1">The sequence shown here is derived from an EMBL/GenBank/DDBJ whole genome shotgun (WGS) entry which is preliminary data.</text>
</comment>
<keyword evidence="2" id="KW-1185">Reference proteome</keyword>